<evidence type="ECO:0000256" key="5">
    <source>
        <dbReference type="ARBA" id="ARBA00022723"/>
    </source>
</evidence>
<evidence type="ECO:0000259" key="13">
    <source>
        <dbReference type="PROSITE" id="PS50089"/>
    </source>
</evidence>
<comment type="function">
    <text evidence="11">E3 ubiquitin-protein ligase.</text>
</comment>
<evidence type="ECO:0000313" key="15">
    <source>
        <dbReference type="Proteomes" id="UP001604336"/>
    </source>
</evidence>
<keyword evidence="4 11" id="KW-0808">Transferase</keyword>
<protein>
    <recommendedName>
        <fullName evidence="11">E3 ubiquitin-protein ligase RMA</fullName>
        <ecNumber evidence="11">2.3.2.27</ecNumber>
    </recommendedName>
    <alternativeName>
        <fullName evidence="11">Protein RING membrane-anchor</fullName>
    </alternativeName>
    <alternativeName>
        <fullName evidence="11">RING-type E3 ubiquitin transferase RMA</fullName>
    </alternativeName>
</protein>
<dbReference type="InterPro" id="IPR045103">
    <property type="entry name" value="RNF5/RNF185-like"/>
</dbReference>
<dbReference type="GO" id="GO:0008270">
    <property type="term" value="F:zinc ion binding"/>
    <property type="evidence" value="ECO:0007669"/>
    <property type="project" value="UniProtKB-KW"/>
</dbReference>
<keyword evidence="7 11" id="KW-0833">Ubl conjugation pathway</keyword>
<keyword evidence="11" id="KW-0812">Transmembrane</keyword>
<dbReference type="SUPFAM" id="SSF57850">
    <property type="entry name" value="RING/U-box"/>
    <property type="match status" value="1"/>
</dbReference>
<dbReference type="PANTHER" id="PTHR12313">
    <property type="entry name" value="E3 UBIQUITIN-PROTEIN LIGASE RNF5-RELATED"/>
    <property type="match status" value="1"/>
</dbReference>
<evidence type="ECO:0000256" key="8">
    <source>
        <dbReference type="ARBA" id="ARBA00022833"/>
    </source>
</evidence>
<feature type="transmembrane region" description="Helical" evidence="11">
    <location>
        <begin position="197"/>
        <end position="215"/>
    </location>
</feature>
<keyword evidence="15" id="KW-1185">Reference proteome</keyword>
<comment type="subcellular location">
    <subcellularLocation>
        <location evidence="2">Endomembrane system</location>
    </subcellularLocation>
    <subcellularLocation>
        <location evidence="11">Endoplasmic reticulum membrane</location>
        <topology evidence="11">Single-pass type IV membrane protein</topology>
    </subcellularLocation>
</comment>
<evidence type="ECO:0000313" key="14">
    <source>
        <dbReference type="EMBL" id="KAL2531927.1"/>
    </source>
</evidence>
<comment type="caution">
    <text evidence="14">The sequence shown here is derived from an EMBL/GenBank/DDBJ whole genome shotgun (WGS) entry which is preliminary data.</text>
</comment>
<evidence type="ECO:0000256" key="11">
    <source>
        <dbReference type="RuleBase" id="RU369090"/>
    </source>
</evidence>
<dbReference type="EC" id="2.3.2.27" evidence="11"/>
<feature type="region of interest" description="Disordered" evidence="12">
    <location>
        <begin position="91"/>
        <end position="120"/>
    </location>
</feature>
<keyword evidence="11" id="KW-0256">Endoplasmic reticulum</keyword>
<evidence type="ECO:0000256" key="12">
    <source>
        <dbReference type="SAM" id="MobiDB-lite"/>
    </source>
</evidence>
<evidence type="ECO:0000256" key="2">
    <source>
        <dbReference type="ARBA" id="ARBA00004308"/>
    </source>
</evidence>
<dbReference type="GO" id="GO:0005789">
    <property type="term" value="C:endoplasmic reticulum membrane"/>
    <property type="evidence" value="ECO:0007669"/>
    <property type="project" value="UniProtKB-SubCell"/>
</dbReference>
<keyword evidence="11" id="KW-1133">Transmembrane helix</keyword>
<dbReference type="InterPro" id="IPR001841">
    <property type="entry name" value="Znf_RING"/>
</dbReference>
<dbReference type="AlphaFoldDB" id="A0ABD1V3N0"/>
<keyword evidence="6 10" id="KW-0863">Zinc-finger</keyword>
<dbReference type="InterPro" id="IPR017907">
    <property type="entry name" value="Znf_RING_CS"/>
</dbReference>
<evidence type="ECO:0000256" key="4">
    <source>
        <dbReference type="ARBA" id="ARBA00022679"/>
    </source>
</evidence>
<dbReference type="SMART" id="SM00184">
    <property type="entry name" value="RING"/>
    <property type="match status" value="1"/>
</dbReference>
<dbReference type="PROSITE" id="PS00518">
    <property type="entry name" value="ZF_RING_1"/>
    <property type="match status" value="1"/>
</dbReference>
<keyword evidence="5 11" id="KW-0479">Metal-binding</keyword>
<comment type="pathway">
    <text evidence="3 11">Protein modification; protein ubiquitination.</text>
</comment>
<evidence type="ECO:0000256" key="7">
    <source>
        <dbReference type="ARBA" id="ARBA00022786"/>
    </source>
</evidence>
<organism evidence="14 15">
    <name type="scientific">Abeliophyllum distichum</name>
    <dbReference type="NCBI Taxonomy" id="126358"/>
    <lineage>
        <taxon>Eukaryota</taxon>
        <taxon>Viridiplantae</taxon>
        <taxon>Streptophyta</taxon>
        <taxon>Embryophyta</taxon>
        <taxon>Tracheophyta</taxon>
        <taxon>Spermatophyta</taxon>
        <taxon>Magnoliopsida</taxon>
        <taxon>eudicotyledons</taxon>
        <taxon>Gunneridae</taxon>
        <taxon>Pentapetalae</taxon>
        <taxon>asterids</taxon>
        <taxon>lamiids</taxon>
        <taxon>Lamiales</taxon>
        <taxon>Oleaceae</taxon>
        <taxon>Forsythieae</taxon>
        <taxon>Abeliophyllum</taxon>
    </lineage>
</organism>
<dbReference type="PROSITE" id="PS50089">
    <property type="entry name" value="ZF_RING_2"/>
    <property type="match status" value="1"/>
</dbReference>
<dbReference type="Pfam" id="PF00097">
    <property type="entry name" value="zf-C3HC4"/>
    <property type="match status" value="1"/>
</dbReference>
<dbReference type="GO" id="GO:0061630">
    <property type="term" value="F:ubiquitin protein ligase activity"/>
    <property type="evidence" value="ECO:0007669"/>
    <property type="project" value="UniProtKB-UniRule"/>
</dbReference>
<keyword evidence="9 11" id="KW-0472">Membrane</keyword>
<feature type="domain" description="RING-type" evidence="13">
    <location>
        <begin position="31"/>
        <end position="72"/>
    </location>
</feature>
<gene>
    <name evidence="14" type="ORF">Adt_05278</name>
</gene>
<dbReference type="CDD" id="cd16745">
    <property type="entry name" value="RING-HC_AtRMA-like"/>
    <property type="match status" value="1"/>
</dbReference>
<keyword evidence="8 11" id="KW-0862">Zinc</keyword>
<dbReference type="EMBL" id="JBFOLK010000002">
    <property type="protein sequence ID" value="KAL2531927.1"/>
    <property type="molecule type" value="Genomic_DNA"/>
</dbReference>
<sequence length="216" mass="23606">MSTEAQDSTANAPESSSSLGSGSNEAGDFECNICFDLAMDPIITLCGHLYCWPCLYKWLRLRSQSQGCPVCKALIQEEKLIPLYGRGKIPSDPRSKPVPGIEIIPNRPAGQRPETAPSPEASNLSNFVSGFVRGYIPTFGNFGGAFSPIFNVQVHGFPNASGYGATEGYHYGYSRPFRGDEGNLDRETNNGQQADGILKRIHFIFFLLAIFALFLL</sequence>
<evidence type="ECO:0000256" key="1">
    <source>
        <dbReference type="ARBA" id="ARBA00000900"/>
    </source>
</evidence>
<evidence type="ECO:0000256" key="6">
    <source>
        <dbReference type="ARBA" id="ARBA00022771"/>
    </source>
</evidence>
<reference evidence="15" key="1">
    <citation type="submission" date="2024-07" db="EMBL/GenBank/DDBJ databases">
        <title>Two chromosome-level genome assemblies of Korean endemic species Abeliophyllum distichum and Forsythia ovata (Oleaceae).</title>
        <authorList>
            <person name="Jang H."/>
        </authorList>
    </citation>
    <scope>NUCLEOTIDE SEQUENCE [LARGE SCALE GENOMIC DNA]</scope>
</reference>
<feature type="region of interest" description="Disordered" evidence="12">
    <location>
        <begin position="1"/>
        <end position="24"/>
    </location>
</feature>
<dbReference type="GO" id="GO:0006511">
    <property type="term" value="P:ubiquitin-dependent protein catabolic process"/>
    <property type="evidence" value="ECO:0007669"/>
    <property type="project" value="UniProtKB-UniRule"/>
</dbReference>
<comment type="catalytic activity">
    <reaction evidence="1 11">
        <text>S-ubiquitinyl-[E2 ubiquitin-conjugating enzyme]-L-cysteine + [acceptor protein]-L-lysine = [E2 ubiquitin-conjugating enzyme]-L-cysteine + N(6)-ubiquitinyl-[acceptor protein]-L-lysine.</text>
        <dbReference type="EC" id="2.3.2.27"/>
    </reaction>
</comment>
<feature type="compositionally biased region" description="Polar residues" evidence="12">
    <location>
        <begin position="1"/>
        <end position="14"/>
    </location>
</feature>
<evidence type="ECO:0000256" key="10">
    <source>
        <dbReference type="PROSITE-ProRule" id="PRU00175"/>
    </source>
</evidence>
<name>A0ABD1V3N0_9LAMI</name>
<evidence type="ECO:0000256" key="3">
    <source>
        <dbReference type="ARBA" id="ARBA00004906"/>
    </source>
</evidence>
<dbReference type="InterPro" id="IPR018957">
    <property type="entry name" value="Znf_C3HC4_RING-type"/>
</dbReference>
<proteinExistence type="predicted"/>
<dbReference type="InterPro" id="IPR013083">
    <property type="entry name" value="Znf_RING/FYVE/PHD"/>
</dbReference>
<evidence type="ECO:0000256" key="9">
    <source>
        <dbReference type="ARBA" id="ARBA00023136"/>
    </source>
</evidence>
<dbReference type="Gene3D" id="3.30.40.10">
    <property type="entry name" value="Zinc/RING finger domain, C3HC4 (zinc finger)"/>
    <property type="match status" value="1"/>
</dbReference>
<accession>A0ABD1V3N0</accession>
<dbReference type="Proteomes" id="UP001604336">
    <property type="component" value="Unassembled WGS sequence"/>
</dbReference>
<comment type="domain">
    <text evidence="11">The RING-type zinc finger domain is responsible for E3 ligase activity.</text>
</comment>